<feature type="compositionally biased region" description="Basic and acidic residues" evidence="1">
    <location>
        <begin position="107"/>
        <end position="117"/>
    </location>
</feature>
<evidence type="ECO:0000256" key="1">
    <source>
        <dbReference type="SAM" id="MobiDB-lite"/>
    </source>
</evidence>
<reference evidence="2 3" key="1">
    <citation type="submission" date="2019-08" db="EMBL/GenBank/DDBJ databases">
        <authorList>
            <person name="Toschakov S.V."/>
        </authorList>
    </citation>
    <scope>NUCLEOTIDE SEQUENCE [LARGE SCALE GENOMIC DNA]</scope>
    <source>
        <strain evidence="2 3">3753O</strain>
    </source>
</reference>
<accession>A0ABX6BYU3</accession>
<feature type="region of interest" description="Disordered" evidence="1">
    <location>
        <begin position="90"/>
        <end position="127"/>
    </location>
</feature>
<proteinExistence type="predicted"/>
<gene>
    <name evidence="2" type="ORF">Tbon_02160</name>
</gene>
<feature type="compositionally biased region" description="Low complexity" evidence="1">
    <location>
        <begin position="97"/>
        <end position="106"/>
    </location>
</feature>
<evidence type="ECO:0000313" key="2">
    <source>
        <dbReference type="EMBL" id="QFG02147.1"/>
    </source>
</evidence>
<dbReference type="EMBL" id="CP042829">
    <property type="protein sequence ID" value="QFG02147.1"/>
    <property type="molecule type" value="Genomic_DNA"/>
</dbReference>
<name>A0ABX6BYU3_9CHLR</name>
<feature type="compositionally biased region" description="Low complexity" evidence="1">
    <location>
        <begin position="176"/>
        <end position="191"/>
    </location>
</feature>
<protein>
    <recommendedName>
        <fullName evidence="4">Helix-turn-helix domain-containing protein</fullName>
    </recommendedName>
</protein>
<organism evidence="2 3">
    <name type="scientific">Tepidiforma bonchosmolovskayae</name>
    <dbReference type="NCBI Taxonomy" id="2601677"/>
    <lineage>
        <taxon>Bacteria</taxon>
        <taxon>Bacillati</taxon>
        <taxon>Chloroflexota</taxon>
        <taxon>Tepidiformia</taxon>
        <taxon>Tepidiformales</taxon>
        <taxon>Tepidiformaceae</taxon>
        <taxon>Tepidiforma</taxon>
    </lineage>
</organism>
<evidence type="ECO:0000313" key="3">
    <source>
        <dbReference type="Proteomes" id="UP000326331"/>
    </source>
</evidence>
<reference evidence="2 3" key="2">
    <citation type="submission" date="2019-10" db="EMBL/GenBank/DDBJ databases">
        <title>Thermopilla bonchosmolovskayae gen. nov., sp. nov., a moderately thermophilic Chloroflexi bacterium from a Chukotka hot spring (Arctic, Russia), representing a novel classis Thermopillaia, which include previously uncultivated lineage OLB14.</title>
        <authorList>
            <person name="Kochetkova T.V."/>
            <person name="Zayulina K.S."/>
            <person name="Zhigarkov V.S."/>
            <person name="Minaev N.V."/>
            <person name="Novikov A."/>
            <person name="Toshchakov S.V."/>
            <person name="Elcheninov A.G."/>
            <person name="Kublanov I.V."/>
        </authorList>
    </citation>
    <scope>NUCLEOTIDE SEQUENCE [LARGE SCALE GENOMIC DNA]</scope>
    <source>
        <strain evidence="2 3">3753O</strain>
    </source>
</reference>
<feature type="compositionally biased region" description="Polar residues" evidence="1">
    <location>
        <begin position="118"/>
        <end position="127"/>
    </location>
</feature>
<dbReference type="Proteomes" id="UP000326331">
    <property type="component" value="Chromosome"/>
</dbReference>
<sequence length="305" mass="33511">MTWAKLSDDFWCHPKIAGLSDRAFRLHVNAICWSAALETDGVIEPGILPSLRGTQAAVRELERAGLWERVDGGWAIHDFLCYNPSRSSLEERRSRRAQAGRMGAARRWQETPSDHGTSHSLSIGSDTSTAMATGMANAMANAIPDATAGAMPGAMTNDRDMSMHPYPIPIPYPECDSSSLRSSSSHSARASRAADDDDRSPPSSDDWLDAPDEPPEVREIRDLVLTAMPRKYAADPLTFDEAAQLGRDYAGAHELVAQAIAECRRRRQLPFPRNLRGILQEARRDDSPRDDPVLAQLRAIGALVE</sequence>
<dbReference type="RefSeq" id="WP_158066083.1">
    <property type="nucleotide sequence ID" value="NZ_CP042829.1"/>
</dbReference>
<evidence type="ECO:0008006" key="4">
    <source>
        <dbReference type="Google" id="ProtNLM"/>
    </source>
</evidence>
<keyword evidence="3" id="KW-1185">Reference proteome</keyword>
<feature type="region of interest" description="Disordered" evidence="1">
    <location>
        <begin position="151"/>
        <end position="215"/>
    </location>
</feature>